<evidence type="ECO:0000313" key="8">
    <source>
        <dbReference type="Proteomes" id="UP000824035"/>
    </source>
</evidence>
<comment type="similarity">
    <text evidence="1">In the C-terminal section; belongs to the class-I pyridoxal-phosphate-dependent aminotransferase family.</text>
</comment>
<dbReference type="AlphaFoldDB" id="A0A9D2E5M4"/>
<evidence type="ECO:0000259" key="6">
    <source>
        <dbReference type="PROSITE" id="PS50949"/>
    </source>
</evidence>
<evidence type="ECO:0000256" key="4">
    <source>
        <dbReference type="ARBA" id="ARBA00023125"/>
    </source>
</evidence>
<dbReference type="Pfam" id="PF00392">
    <property type="entry name" value="GntR"/>
    <property type="match status" value="1"/>
</dbReference>
<dbReference type="Proteomes" id="UP000824035">
    <property type="component" value="Unassembled WGS sequence"/>
</dbReference>
<dbReference type="CDD" id="cd00609">
    <property type="entry name" value="AAT_like"/>
    <property type="match status" value="1"/>
</dbReference>
<dbReference type="InterPro" id="IPR015424">
    <property type="entry name" value="PyrdxlP-dep_Trfase"/>
</dbReference>
<feature type="domain" description="HTH gntR-type" evidence="6">
    <location>
        <begin position="12"/>
        <end position="80"/>
    </location>
</feature>
<keyword evidence="2" id="KW-0663">Pyridoxal phosphate</keyword>
<dbReference type="PROSITE" id="PS50949">
    <property type="entry name" value="HTH_GNTR"/>
    <property type="match status" value="1"/>
</dbReference>
<dbReference type="PANTHER" id="PTHR46577">
    <property type="entry name" value="HTH-TYPE TRANSCRIPTIONAL REGULATORY PROTEIN GABR"/>
    <property type="match status" value="1"/>
</dbReference>
<protein>
    <submittedName>
        <fullName evidence="7">PLP-dependent aminotransferase family protein</fullName>
    </submittedName>
</protein>
<proteinExistence type="inferred from homology"/>
<dbReference type="InterPro" id="IPR036390">
    <property type="entry name" value="WH_DNA-bd_sf"/>
</dbReference>
<dbReference type="InterPro" id="IPR051446">
    <property type="entry name" value="HTH_trans_reg/aminotransferase"/>
</dbReference>
<sequence>MLQITFSPKGEGPLYEQLYRAVAAQIRSGQLAAGEKMPGKRTLAGQLGVSVNTVDGAYQMLAAEGWLEARARSGFYVRPYQQPLAPAAPAQVQPAQPAPAPARRWRFDLSTGGVDTGLFPFRTWARIQKELLYSRPGLLGHGEGRGDAELRAAIARHLRAWRGVDCTPDQVVVGAGVEYLLSMLARVVGSSSTALENPGYARTRRILHNNGIRCVPVPVDGQGLDPDALAMAGARLVYVTPSHQFPTGAVMPVGRRTKLLNWAAAAPGRYIIEDDYDSEFRFDVRPLPSLQGMAGREGPVIYLSTFSRSLAPSIRIAYMVLPLPLLSRFEAAFGGYSSTVSRFEQQTLAIYMDEGHFARQLARARGRYRARMQALTGALEKALGPERVRFHGRHTGLHFLLQLTDGPEEQEMVERAAAVGVRLAGLSGYYLARPELCGPRTVVVGYGALADEDVEAAAAALKAAWSD</sequence>
<evidence type="ECO:0000256" key="3">
    <source>
        <dbReference type="ARBA" id="ARBA00023015"/>
    </source>
</evidence>
<evidence type="ECO:0000313" key="7">
    <source>
        <dbReference type="EMBL" id="HIZ31246.1"/>
    </source>
</evidence>
<keyword evidence="4" id="KW-0238">DNA-binding</keyword>
<accession>A0A9D2E5M4</accession>
<evidence type="ECO:0000256" key="1">
    <source>
        <dbReference type="ARBA" id="ARBA00005384"/>
    </source>
</evidence>
<keyword evidence="7" id="KW-0808">Transferase</keyword>
<organism evidence="7 8">
    <name type="scientific">Candidatus Allofournierella merdipullorum</name>
    <dbReference type="NCBI Taxonomy" id="2838595"/>
    <lineage>
        <taxon>Bacteria</taxon>
        <taxon>Bacillati</taxon>
        <taxon>Bacillota</taxon>
        <taxon>Clostridia</taxon>
        <taxon>Eubacteriales</taxon>
        <taxon>Oscillospiraceae</taxon>
        <taxon>Allofournierella</taxon>
    </lineage>
</organism>
<gene>
    <name evidence="7" type="ORF">H9813_08480</name>
</gene>
<dbReference type="SMART" id="SM00345">
    <property type="entry name" value="HTH_GNTR"/>
    <property type="match status" value="1"/>
</dbReference>
<dbReference type="Pfam" id="PF00155">
    <property type="entry name" value="Aminotran_1_2"/>
    <property type="match status" value="1"/>
</dbReference>
<reference evidence="7" key="2">
    <citation type="submission" date="2021-04" db="EMBL/GenBank/DDBJ databases">
        <authorList>
            <person name="Gilroy R."/>
        </authorList>
    </citation>
    <scope>NUCLEOTIDE SEQUENCE</scope>
    <source>
        <strain evidence="7">ChiGjej4B4-18154</strain>
    </source>
</reference>
<comment type="caution">
    <text evidence="7">The sequence shown here is derived from an EMBL/GenBank/DDBJ whole genome shotgun (WGS) entry which is preliminary data.</text>
</comment>
<reference evidence="7" key="1">
    <citation type="journal article" date="2021" name="PeerJ">
        <title>Extensive microbial diversity within the chicken gut microbiome revealed by metagenomics and culture.</title>
        <authorList>
            <person name="Gilroy R."/>
            <person name="Ravi A."/>
            <person name="Getino M."/>
            <person name="Pursley I."/>
            <person name="Horton D.L."/>
            <person name="Alikhan N.F."/>
            <person name="Baker D."/>
            <person name="Gharbi K."/>
            <person name="Hall N."/>
            <person name="Watson M."/>
            <person name="Adriaenssens E.M."/>
            <person name="Foster-Nyarko E."/>
            <person name="Jarju S."/>
            <person name="Secka A."/>
            <person name="Antonio M."/>
            <person name="Oren A."/>
            <person name="Chaudhuri R.R."/>
            <person name="La Ragione R."/>
            <person name="Hildebrand F."/>
            <person name="Pallen M.J."/>
        </authorList>
    </citation>
    <scope>NUCLEOTIDE SEQUENCE</scope>
    <source>
        <strain evidence="7">ChiGjej4B4-18154</strain>
    </source>
</reference>
<dbReference type="Gene3D" id="3.40.640.10">
    <property type="entry name" value="Type I PLP-dependent aspartate aminotransferase-like (Major domain)"/>
    <property type="match status" value="1"/>
</dbReference>
<dbReference type="SUPFAM" id="SSF53383">
    <property type="entry name" value="PLP-dependent transferases"/>
    <property type="match status" value="1"/>
</dbReference>
<keyword evidence="5" id="KW-0804">Transcription</keyword>
<dbReference type="EMBL" id="DXBV01000083">
    <property type="protein sequence ID" value="HIZ31246.1"/>
    <property type="molecule type" value="Genomic_DNA"/>
</dbReference>
<dbReference type="InterPro" id="IPR000524">
    <property type="entry name" value="Tscrpt_reg_HTH_GntR"/>
</dbReference>
<dbReference type="InterPro" id="IPR015421">
    <property type="entry name" value="PyrdxlP-dep_Trfase_major"/>
</dbReference>
<dbReference type="GO" id="GO:0008483">
    <property type="term" value="F:transaminase activity"/>
    <property type="evidence" value="ECO:0007669"/>
    <property type="project" value="UniProtKB-KW"/>
</dbReference>
<dbReference type="SUPFAM" id="SSF46785">
    <property type="entry name" value="Winged helix' DNA-binding domain"/>
    <property type="match status" value="1"/>
</dbReference>
<evidence type="ECO:0000256" key="2">
    <source>
        <dbReference type="ARBA" id="ARBA00022898"/>
    </source>
</evidence>
<keyword evidence="7" id="KW-0032">Aminotransferase</keyword>
<dbReference type="Gene3D" id="1.10.10.10">
    <property type="entry name" value="Winged helix-like DNA-binding domain superfamily/Winged helix DNA-binding domain"/>
    <property type="match status" value="1"/>
</dbReference>
<dbReference type="GO" id="GO:0030170">
    <property type="term" value="F:pyridoxal phosphate binding"/>
    <property type="evidence" value="ECO:0007669"/>
    <property type="project" value="InterPro"/>
</dbReference>
<keyword evidence="3" id="KW-0805">Transcription regulation</keyword>
<dbReference type="GO" id="GO:0003700">
    <property type="term" value="F:DNA-binding transcription factor activity"/>
    <property type="evidence" value="ECO:0007669"/>
    <property type="project" value="InterPro"/>
</dbReference>
<dbReference type="CDD" id="cd07377">
    <property type="entry name" value="WHTH_GntR"/>
    <property type="match status" value="1"/>
</dbReference>
<dbReference type="PANTHER" id="PTHR46577:SF1">
    <property type="entry name" value="HTH-TYPE TRANSCRIPTIONAL REGULATORY PROTEIN GABR"/>
    <property type="match status" value="1"/>
</dbReference>
<dbReference type="GO" id="GO:0003677">
    <property type="term" value="F:DNA binding"/>
    <property type="evidence" value="ECO:0007669"/>
    <property type="project" value="UniProtKB-KW"/>
</dbReference>
<dbReference type="InterPro" id="IPR036388">
    <property type="entry name" value="WH-like_DNA-bd_sf"/>
</dbReference>
<name>A0A9D2E5M4_9FIRM</name>
<evidence type="ECO:0000256" key="5">
    <source>
        <dbReference type="ARBA" id="ARBA00023163"/>
    </source>
</evidence>
<dbReference type="InterPro" id="IPR004839">
    <property type="entry name" value="Aminotransferase_I/II_large"/>
</dbReference>